<reference evidence="2" key="1">
    <citation type="journal article" date="2020" name="mSystems">
        <title>Genome- and Community-Level Interaction Insights into Carbon Utilization and Element Cycling Functions of Hydrothermarchaeota in Hydrothermal Sediment.</title>
        <authorList>
            <person name="Zhou Z."/>
            <person name="Liu Y."/>
            <person name="Xu W."/>
            <person name="Pan J."/>
            <person name="Luo Z.H."/>
            <person name="Li M."/>
        </authorList>
    </citation>
    <scope>NUCLEOTIDE SEQUENCE [LARGE SCALE GENOMIC DNA]</scope>
    <source>
        <strain evidence="2">SpSt-1181</strain>
    </source>
</reference>
<dbReference type="EMBL" id="DSBW01000130">
    <property type="protein sequence ID" value="HED31179.1"/>
    <property type="molecule type" value="Genomic_DNA"/>
</dbReference>
<feature type="transmembrane region" description="Helical" evidence="1">
    <location>
        <begin position="39"/>
        <end position="71"/>
    </location>
</feature>
<evidence type="ECO:0000256" key="1">
    <source>
        <dbReference type="SAM" id="Phobius"/>
    </source>
</evidence>
<gene>
    <name evidence="2" type="ORF">ENN50_05770</name>
</gene>
<keyword evidence="1" id="KW-1133">Transmembrane helix</keyword>
<name>A0A831WVH7_PROAE</name>
<sequence length="85" mass="9096">MTPSERPVVVAPVKSVGIGLLLTILFGPLGMLYCTIPGAIIMMILFAVIGFLTAGIGLIILWPVCIVWTVLAIQNYNRRLLSGKG</sequence>
<comment type="caution">
    <text evidence="2">The sequence shown here is derived from an EMBL/GenBank/DDBJ whole genome shotgun (WGS) entry which is preliminary data.</text>
</comment>
<dbReference type="AlphaFoldDB" id="A0A831WVH7"/>
<protein>
    <submittedName>
        <fullName evidence="2">Uncharacterized protein</fullName>
    </submittedName>
</protein>
<dbReference type="Proteomes" id="UP000886335">
    <property type="component" value="Unassembled WGS sequence"/>
</dbReference>
<accession>A0A831WVH7</accession>
<organism evidence="2">
    <name type="scientific">Prosthecochloris aestuarii</name>
    <dbReference type="NCBI Taxonomy" id="1102"/>
    <lineage>
        <taxon>Bacteria</taxon>
        <taxon>Pseudomonadati</taxon>
        <taxon>Chlorobiota</taxon>
        <taxon>Chlorobiia</taxon>
        <taxon>Chlorobiales</taxon>
        <taxon>Chlorobiaceae</taxon>
        <taxon>Prosthecochloris</taxon>
    </lineage>
</organism>
<feature type="transmembrane region" description="Helical" evidence="1">
    <location>
        <begin position="12"/>
        <end position="33"/>
    </location>
</feature>
<evidence type="ECO:0000313" key="2">
    <source>
        <dbReference type="EMBL" id="HED31179.1"/>
    </source>
</evidence>
<keyword evidence="1" id="KW-0812">Transmembrane</keyword>
<proteinExistence type="predicted"/>
<keyword evidence="1" id="KW-0472">Membrane</keyword>